<dbReference type="InterPro" id="IPR010994">
    <property type="entry name" value="RuvA_2-like"/>
</dbReference>
<dbReference type="Gene3D" id="1.10.10.650">
    <property type="entry name" value="RuvA domain 2-like"/>
    <property type="match status" value="1"/>
</dbReference>
<comment type="caution">
    <text evidence="3">The sequence shown here is derived from an EMBL/GenBank/DDBJ whole genome shotgun (WGS) entry which is preliminary data.</text>
</comment>
<accession>A0A7W0CLV6</accession>
<dbReference type="SUPFAM" id="SSF47781">
    <property type="entry name" value="RuvA domain 2-like"/>
    <property type="match status" value="2"/>
</dbReference>
<dbReference type="Pfam" id="PF22706">
    <property type="entry name" value="Tex_central_region"/>
    <property type="match status" value="1"/>
</dbReference>
<feature type="region of interest" description="Disordered" evidence="1">
    <location>
        <begin position="708"/>
        <end position="879"/>
    </location>
</feature>
<dbReference type="GO" id="GO:0003735">
    <property type="term" value="F:structural constituent of ribosome"/>
    <property type="evidence" value="ECO:0007669"/>
    <property type="project" value="TreeGrafter"/>
</dbReference>
<dbReference type="FunFam" id="1.10.150.310:FF:000001">
    <property type="entry name" value="RNA-binding transcriptional accessory protein"/>
    <property type="match status" value="1"/>
</dbReference>
<dbReference type="InterPro" id="IPR003029">
    <property type="entry name" value="S1_domain"/>
</dbReference>
<dbReference type="PANTHER" id="PTHR10724">
    <property type="entry name" value="30S RIBOSOMAL PROTEIN S1"/>
    <property type="match status" value="1"/>
</dbReference>
<dbReference type="InterPro" id="IPR012337">
    <property type="entry name" value="RNaseH-like_sf"/>
</dbReference>
<dbReference type="InterPro" id="IPR044146">
    <property type="entry name" value="S1_Tex"/>
</dbReference>
<dbReference type="Pfam" id="PF12836">
    <property type="entry name" value="HHH_3"/>
    <property type="match status" value="1"/>
</dbReference>
<dbReference type="GO" id="GO:0006139">
    <property type="term" value="P:nucleobase-containing compound metabolic process"/>
    <property type="evidence" value="ECO:0007669"/>
    <property type="project" value="InterPro"/>
</dbReference>
<dbReference type="FunFam" id="1.10.10.650:FF:000001">
    <property type="entry name" value="S1 RNA-binding domain 1"/>
    <property type="match status" value="1"/>
</dbReference>
<dbReference type="Proteomes" id="UP000530928">
    <property type="component" value="Unassembled WGS sequence"/>
</dbReference>
<dbReference type="Gene3D" id="3.30.420.140">
    <property type="entry name" value="YqgF/RNase H-like domain"/>
    <property type="match status" value="1"/>
</dbReference>
<feature type="compositionally biased region" description="Basic and acidic residues" evidence="1">
    <location>
        <begin position="791"/>
        <end position="856"/>
    </location>
</feature>
<dbReference type="InterPro" id="IPR055179">
    <property type="entry name" value="Tex-like_central_region"/>
</dbReference>
<dbReference type="FunFam" id="2.40.50.140:FF:000051">
    <property type="entry name" value="RNA-binding transcriptional accessory protein"/>
    <property type="match status" value="1"/>
</dbReference>
<dbReference type="Pfam" id="PF16921">
    <property type="entry name" value="Tex_YqgF"/>
    <property type="match status" value="1"/>
</dbReference>
<dbReference type="Gene3D" id="1.10.150.310">
    <property type="entry name" value="Tex RuvX-like domain-like"/>
    <property type="match status" value="1"/>
</dbReference>
<dbReference type="Gene3D" id="1.10.3500.10">
    <property type="entry name" value="Tex N-terminal region-like"/>
    <property type="match status" value="1"/>
</dbReference>
<dbReference type="InterPro" id="IPR032639">
    <property type="entry name" value="Tex_YqgF"/>
</dbReference>
<dbReference type="SMART" id="SM00732">
    <property type="entry name" value="YqgFc"/>
    <property type="match status" value="1"/>
</dbReference>
<gene>
    <name evidence="3" type="ORF">HNR30_004930</name>
</gene>
<dbReference type="AlphaFoldDB" id="A0A7W0CLV6"/>
<dbReference type="InterPro" id="IPR050437">
    <property type="entry name" value="Ribos_protein_bS1-like"/>
</dbReference>
<dbReference type="PANTHER" id="PTHR10724:SF10">
    <property type="entry name" value="S1 RNA-BINDING DOMAIN-CONTAINING PROTEIN 1"/>
    <property type="match status" value="1"/>
</dbReference>
<dbReference type="InterPro" id="IPR006641">
    <property type="entry name" value="YqgF/RNaseH-like_dom"/>
</dbReference>
<keyword evidence="4" id="KW-1185">Reference proteome</keyword>
<feature type="domain" description="S1 motif" evidence="2">
    <location>
        <begin position="640"/>
        <end position="709"/>
    </location>
</feature>
<dbReference type="GO" id="GO:0006412">
    <property type="term" value="P:translation"/>
    <property type="evidence" value="ECO:0007669"/>
    <property type="project" value="TreeGrafter"/>
</dbReference>
<dbReference type="SMART" id="SM00316">
    <property type="entry name" value="S1"/>
    <property type="match status" value="1"/>
</dbReference>
<sequence>MLSIQQRIADELGVREGQVSAAVDLLDGGSTVPFIARYRKEVTGALDDAQLRTLEERLRYLRDMEERRAAILESIESQGKLTDELREQILAAETKARLEDIYLPYKPKRRTKAQIARELGLEPLADALLADPSLDPVATAGPYVVEGLADAAAALEGARAILIERFAEDADLIGSLRERMWSYGQVSSRVKEGKEEAGAKFSDYFEFAEPFTKLPSHRILAIFRGEKEDVLSVALEPEEGDEYELRIASRFGVSDQGRPADKWLNETVRWAWRTRILVHLGIDLRTRLWQAAEDEAVRVFAANLKDLLLAAPAGARTTMGLDPGLRTGVKVAVVDKTGKVVETATIYPHEPKRQWDQSLAVLGALCQRHGVELIAIGNGTASRETDRLAAELVKHMPGITKIVVSEAGASVYSASEYASKELPELDVSLRGAVSIARRLQDPLAELVKIDPKSIGVGQYQHDVSETKLSRSLDAVVEDAVNAVGVDVNTASAPLLTRVSGIGSTLAASIVAHRDGNGPFRSRTALKDVPRLGPKAFEQCAGFLRIPGGDDPLDSSAVHPEAYPVVRRILTSAATDLKTLIGNTAALRSLKPADYVDDTFGLPTVTDILGELEKPGRDPRPAFKTATFKEGVEKISDLAPGMILEGVVTNVAAFGAFVDVGVHQDGLVHVSAMSRTFVKDPRDVAKPGDIVRVKVLDVDIPRKRISLTMRLEDETEQPTSGGAAGGGSGRGPRQSGGRPGGPRPASQDGRSTDTRPARDGAGGDASGRGGSRDGSARQGAGSGGAGSGSGRDGARGNRDNRGQRGDRSGDRAGDRSGDRAGDRSGDRAGDRSGDRGNDRGNDRRGGQRSGGDRRQDRSAPSGAMAEALRKAGLGGGSDTR</sequence>
<dbReference type="InterPro" id="IPR023323">
    <property type="entry name" value="Tex-like_dom_sf"/>
</dbReference>
<dbReference type="GO" id="GO:0005737">
    <property type="term" value="C:cytoplasm"/>
    <property type="evidence" value="ECO:0007669"/>
    <property type="project" value="UniProtKB-ARBA"/>
</dbReference>
<evidence type="ECO:0000259" key="2">
    <source>
        <dbReference type="PROSITE" id="PS50126"/>
    </source>
</evidence>
<dbReference type="GO" id="GO:0003729">
    <property type="term" value="F:mRNA binding"/>
    <property type="evidence" value="ECO:0007669"/>
    <property type="project" value="UniProtKB-ARBA"/>
</dbReference>
<dbReference type="InterPro" id="IPR012340">
    <property type="entry name" value="NA-bd_OB-fold"/>
</dbReference>
<dbReference type="CDD" id="cd05685">
    <property type="entry name" value="S1_Tex"/>
    <property type="match status" value="1"/>
</dbReference>
<reference evidence="3 4" key="1">
    <citation type="submission" date="2020-07" db="EMBL/GenBank/DDBJ databases">
        <title>Genomic Encyclopedia of Type Strains, Phase IV (KMG-IV): sequencing the most valuable type-strain genomes for metagenomic binning, comparative biology and taxonomic classification.</title>
        <authorList>
            <person name="Goeker M."/>
        </authorList>
    </citation>
    <scope>NUCLEOTIDE SEQUENCE [LARGE SCALE GENOMIC DNA]</scope>
    <source>
        <strain evidence="3 4">DSM 45533</strain>
    </source>
</reference>
<feature type="compositionally biased region" description="Gly residues" evidence="1">
    <location>
        <begin position="759"/>
        <end position="768"/>
    </location>
</feature>
<proteinExistence type="predicted"/>
<dbReference type="InterPro" id="IPR018974">
    <property type="entry name" value="Tex-like_N"/>
</dbReference>
<name>A0A7W0CLV6_9ACTN</name>
<dbReference type="FunFam" id="3.30.420.140:FF:000001">
    <property type="entry name" value="RNA-binding transcriptional accessory protein"/>
    <property type="match status" value="1"/>
</dbReference>
<dbReference type="Pfam" id="PF00575">
    <property type="entry name" value="S1"/>
    <property type="match status" value="1"/>
</dbReference>
<evidence type="ECO:0000313" key="4">
    <source>
        <dbReference type="Proteomes" id="UP000530928"/>
    </source>
</evidence>
<feature type="compositionally biased region" description="Gly residues" evidence="1">
    <location>
        <begin position="779"/>
        <end position="790"/>
    </location>
</feature>
<dbReference type="InterPro" id="IPR023319">
    <property type="entry name" value="Tex-like_HTH_dom_sf"/>
</dbReference>
<dbReference type="InterPro" id="IPR037027">
    <property type="entry name" value="YqgF/RNaseH-like_dom_sf"/>
</dbReference>
<dbReference type="InterPro" id="IPR041692">
    <property type="entry name" value="HHH_9"/>
</dbReference>
<organism evidence="3 4">
    <name type="scientific">Nonomuraea soli</name>
    <dbReference type="NCBI Taxonomy" id="1032476"/>
    <lineage>
        <taxon>Bacteria</taxon>
        <taxon>Bacillati</taxon>
        <taxon>Actinomycetota</taxon>
        <taxon>Actinomycetes</taxon>
        <taxon>Streptosporangiales</taxon>
        <taxon>Streptosporangiaceae</taxon>
        <taxon>Nonomuraea</taxon>
    </lineage>
</organism>
<dbReference type="SUPFAM" id="SSF53098">
    <property type="entry name" value="Ribonuclease H-like"/>
    <property type="match status" value="1"/>
</dbReference>
<dbReference type="Pfam" id="PF09371">
    <property type="entry name" value="Tex_N"/>
    <property type="match status" value="1"/>
</dbReference>
<evidence type="ECO:0000256" key="1">
    <source>
        <dbReference type="SAM" id="MobiDB-lite"/>
    </source>
</evidence>
<dbReference type="EMBL" id="JACDUR010000005">
    <property type="protein sequence ID" value="MBA2893569.1"/>
    <property type="molecule type" value="Genomic_DNA"/>
</dbReference>
<dbReference type="SUPFAM" id="SSF50249">
    <property type="entry name" value="Nucleic acid-binding proteins"/>
    <property type="match status" value="1"/>
</dbReference>
<evidence type="ECO:0000313" key="3">
    <source>
        <dbReference type="EMBL" id="MBA2893569.1"/>
    </source>
</evidence>
<dbReference type="Pfam" id="PF17674">
    <property type="entry name" value="HHH_9"/>
    <property type="match status" value="1"/>
</dbReference>
<dbReference type="PROSITE" id="PS50126">
    <property type="entry name" value="S1"/>
    <property type="match status" value="1"/>
</dbReference>
<protein>
    <recommendedName>
        <fullName evidence="2">S1 motif domain-containing protein</fullName>
    </recommendedName>
</protein>
<dbReference type="SUPFAM" id="SSF158832">
    <property type="entry name" value="Tex N-terminal region-like"/>
    <property type="match status" value="1"/>
</dbReference>
<dbReference type="Gene3D" id="2.40.50.140">
    <property type="entry name" value="Nucleic acid-binding proteins"/>
    <property type="match status" value="1"/>
</dbReference>